<proteinExistence type="predicted"/>
<evidence type="ECO:0000313" key="2">
    <source>
        <dbReference type="EMBL" id="BAD28697.1"/>
    </source>
</evidence>
<reference evidence="3" key="1">
    <citation type="journal article" date="2005" name="Nature">
        <title>The map-based sequence of the rice genome.</title>
        <authorList>
            <consortium name="International rice genome sequencing project (IRGSP)"/>
            <person name="Matsumoto T."/>
            <person name="Wu J."/>
            <person name="Kanamori H."/>
            <person name="Katayose Y."/>
            <person name="Fujisawa M."/>
            <person name="Namiki N."/>
            <person name="Mizuno H."/>
            <person name="Yamamoto K."/>
            <person name="Antonio B.A."/>
            <person name="Baba T."/>
            <person name="Sakata K."/>
            <person name="Nagamura Y."/>
            <person name="Aoki H."/>
            <person name="Arikawa K."/>
            <person name="Arita K."/>
            <person name="Bito T."/>
            <person name="Chiden Y."/>
            <person name="Fujitsuka N."/>
            <person name="Fukunaka R."/>
            <person name="Hamada M."/>
            <person name="Harada C."/>
            <person name="Hayashi A."/>
            <person name="Hijishita S."/>
            <person name="Honda M."/>
            <person name="Hosokawa S."/>
            <person name="Ichikawa Y."/>
            <person name="Idonuma A."/>
            <person name="Iijima M."/>
            <person name="Ikeda M."/>
            <person name="Ikeno M."/>
            <person name="Ito K."/>
            <person name="Ito S."/>
            <person name="Ito T."/>
            <person name="Ito Y."/>
            <person name="Ito Y."/>
            <person name="Iwabuchi A."/>
            <person name="Kamiya K."/>
            <person name="Karasawa W."/>
            <person name="Kurita K."/>
            <person name="Katagiri S."/>
            <person name="Kikuta A."/>
            <person name="Kobayashi H."/>
            <person name="Kobayashi N."/>
            <person name="Machita K."/>
            <person name="Maehara T."/>
            <person name="Masukawa M."/>
            <person name="Mizubayashi T."/>
            <person name="Mukai Y."/>
            <person name="Nagasaki H."/>
            <person name="Nagata Y."/>
            <person name="Naito S."/>
            <person name="Nakashima M."/>
            <person name="Nakama Y."/>
            <person name="Nakamichi Y."/>
            <person name="Nakamura M."/>
            <person name="Meguro A."/>
            <person name="Negishi M."/>
            <person name="Ohta I."/>
            <person name="Ohta T."/>
            <person name="Okamoto M."/>
            <person name="Ono N."/>
            <person name="Saji S."/>
            <person name="Sakaguchi M."/>
            <person name="Sakai K."/>
            <person name="Shibata M."/>
            <person name="Shimokawa T."/>
            <person name="Song J."/>
            <person name="Takazaki Y."/>
            <person name="Terasawa K."/>
            <person name="Tsugane M."/>
            <person name="Tsuji K."/>
            <person name="Ueda S."/>
            <person name="Waki K."/>
            <person name="Yamagata H."/>
            <person name="Yamamoto M."/>
            <person name="Yamamoto S."/>
            <person name="Yamane H."/>
            <person name="Yoshiki S."/>
            <person name="Yoshihara R."/>
            <person name="Yukawa K."/>
            <person name="Zhong H."/>
            <person name="Yano M."/>
            <person name="Yuan Q."/>
            <person name="Ouyang S."/>
            <person name="Liu J."/>
            <person name="Jones K.M."/>
            <person name="Gansberger K."/>
            <person name="Moffat K."/>
            <person name="Hill J."/>
            <person name="Bera J."/>
            <person name="Fadrosh D."/>
            <person name="Jin S."/>
            <person name="Johri S."/>
            <person name="Kim M."/>
            <person name="Overton L."/>
            <person name="Reardon M."/>
            <person name="Tsitrin T."/>
            <person name="Vuong H."/>
            <person name="Weaver B."/>
            <person name="Ciecko A."/>
            <person name="Tallon L."/>
            <person name="Jackson J."/>
            <person name="Pai G."/>
            <person name="Aken S.V."/>
            <person name="Utterback T."/>
            <person name="Reidmuller S."/>
            <person name="Feldblyum T."/>
            <person name="Hsiao J."/>
            <person name="Zismann V."/>
            <person name="Iobst S."/>
            <person name="de Vazeille A.R."/>
            <person name="Buell C.R."/>
            <person name="Ying K."/>
            <person name="Li Y."/>
            <person name="Lu T."/>
            <person name="Huang Y."/>
            <person name="Zhao Q."/>
            <person name="Feng Q."/>
            <person name="Zhang L."/>
            <person name="Zhu J."/>
            <person name="Weng Q."/>
            <person name="Mu J."/>
            <person name="Lu Y."/>
            <person name="Fan D."/>
            <person name="Liu Y."/>
            <person name="Guan J."/>
            <person name="Zhang Y."/>
            <person name="Yu S."/>
            <person name="Liu X."/>
            <person name="Zhang Y."/>
            <person name="Hong G."/>
            <person name="Han B."/>
            <person name="Choisne N."/>
            <person name="Demange N."/>
            <person name="Orjeda G."/>
            <person name="Samain S."/>
            <person name="Cattolico L."/>
            <person name="Pelletier E."/>
            <person name="Couloux A."/>
            <person name="Segurens B."/>
            <person name="Wincker P."/>
            <person name="D'Hont A."/>
            <person name="Scarpelli C."/>
            <person name="Weissenbach J."/>
            <person name="Salanoubat M."/>
            <person name="Quetier F."/>
            <person name="Yu Y."/>
            <person name="Kim H.R."/>
            <person name="Rambo T."/>
            <person name="Currie J."/>
            <person name="Collura K."/>
            <person name="Luo M."/>
            <person name="Yang T."/>
            <person name="Ammiraju J.S.S."/>
            <person name="Engler F."/>
            <person name="Soderlund C."/>
            <person name="Wing R.A."/>
            <person name="Palmer L.E."/>
            <person name="de la Bastide M."/>
            <person name="Spiegel L."/>
            <person name="Nascimento L."/>
            <person name="Zutavern T."/>
            <person name="O'Shaughnessy A."/>
            <person name="Dike S."/>
            <person name="Dedhia N."/>
            <person name="Preston R."/>
            <person name="Balija V."/>
            <person name="McCombie W.R."/>
            <person name="Chow T."/>
            <person name="Chen H."/>
            <person name="Chung M."/>
            <person name="Chen C."/>
            <person name="Shaw J."/>
            <person name="Wu H."/>
            <person name="Hsiao K."/>
            <person name="Chao Y."/>
            <person name="Chu M."/>
            <person name="Cheng C."/>
            <person name="Hour A."/>
            <person name="Lee P."/>
            <person name="Lin S."/>
            <person name="Lin Y."/>
            <person name="Liou J."/>
            <person name="Liu S."/>
            <person name="Hsing Y."/>
            <person name="Raghuvanshi S."/>
            <person name="Mohanty A."/>
            <person name="Bharti A.K."/>
            <person name="Gaur A."/>
            <person name="Gupta V."/>
            <person name="Kumar D."/>
            <person name="Ravi V."/>
            <person name="Vij S."/>
            <person name="Kapur A."/>
            <person name="Khurana P."/>
            <person name="Khurana P."/>
            <person name="Khurana J.P."/>
            <person name="Tyagi A.K."/>
            <person name="Gaikwad K."/>
            <person name="Singh A."/>
            <person name="Dalal V."/>
            <person name="Srivastava S."/>
            <person name="Dixit A."/>
            <person name="Pal A.K."/>
            <person name="Ghazi I.A."/>
            <person name="Yadav M."/>
            <person name="Pandit A."/>
            <person name="Bhargava A."/>
            <person name="Sureshbabu K."/>
            <person name="Batra K."/>
            <person name="Sharma T.R."/>
            <person name="Mohapatra T."/>
            <person name="Singh N.K."/>
            <person name="Messing J."/>
            <person name="Nelson A.B."/>
            <person name="Fuks G."/>
            <person name="Kavchok S."/>
            <person name="Keizer G."/>
            <person name="Linton E."/>
            <person name="Llaca V."/>
            <person name="Song R."/>
            <person name="Tanyolac B."/>
            <person name="Young S."/>
            <person name="Ho-Il K."/>
            <person name="Hahn J.H."/>
            <person name="Sangsakoo G."/>
            <person name="Vanavichit A."/>
            <person name="de Mattos Luiz.A.T."/>
            <person name="Zimmer P.D."/>
            <person name="Malone G."/>
            <person name="Dellagostin O."/>
            <person name="de Oliveira A.C."/>
            <person name="Bevan M."/>
            <person name="Bancroft I."/>
            <person name="Minx P."/>
            <person name="Cordum H."/>
            <person name="Wilson R."/>
            <person name="Cheng Z."/>
            <person name="Jin W."/>
            <person name="Jiang J."/>
            <person name="Leong S.A."/>
            <person name="Iwama H."/>
            <person name="Gojobori T."/>
            <person name="Itoh T."/>
            <person name="Niimura Y."/>
            <person name="Fujii Y."/>
            <person name="Habara T."/>
            <person name="Sakai H."/>
            <person name="Sato Y."/>
            <person name="Wilson G."/>
            <person name="Kumar K."/>
            <person name="McCouch S."/>
            <person name="Juretic N."/>
            <person name="Hoen D."/>
            <person name="Wright S."/>
            <person name="Bruskiewich R."/>
            <person name="Bureau T."/>
            <person name="Miyao A."/>
            <person name="Hirochika H."/>
            <person name="Nishikawa T."/>
            <person name="Kadowaki K."/>
            <person name="Sugiura M."/>
            <person name="Burr B."/>
            <person name="Sasaki T."/>
        </authorList>
    </citation>
    <scope>NUCLEOTIDE SEQUENCE [LARGE SCALE GENOMIC DNA]</scope>
    <source>
        <strain evidence="3">cv. Nipponbare</strain>
    </source>
</reference>
<sequence>MELTTAGSAVSKLGVRLRPPLVLRSCRVPLPLLNLPLKLWIELDATRMQDGSRHDPAAPYRVRRAPAVGSRSQSSCSHHYGA</sequence>
<feature type="region of interest" description="Disordered" evidence="1">
    <location>
        <begin position="50"/>
        <end position="82"/>
    </location>
</feature>
<dbReference type="Proteomes" id="UP000000763">
    <property type="component" value="Chromosome 9"/>
</dbReference>
<organism evidence="2 3">
    <name type="scientific">Oryza sativa subsp. japonica</name>
    <name type="common">Rice</name>
    <dbReference type="NCBI Taxonomy" id="39947"/>
    <lineage>
        <taxon>Eukaryota</taxon>
        <taxon>Viridiplantae</taxon>
        <taxon>Streptophyta</taxon>
        <taxon>Embryophyta</taxon>
        <taxon>Tracheophyta</taxon>
        <taxon>Spermatophyta</taxon>
        <taxon>Magnoliopsida</taxon>
        <taxon>Liliopsida</taxon>
        <taxon>Poales</taxon>
        <taxon>Poaceae</taxon>
        <taxon>BOP clade</taxon>
        <taxon>Oryzoideae</taxon>
        <taxon>Oryzeae</taxon>
        <taxon>Oryzinae</taxon>
        <taxon>Oryza</taxon>
        <taxon>Oryza sativa</taxon>
    </lineage>
</organism>
<evidence type="ECO:0000256" key="1">
    <source>
        <dbReference type="SAM" id="MobiDB-lite"/>
    </source>
</evidence>
<dbReference type="AlphaFoldDB" id="Q6ERM3"/>
<reference evidence="3" key="2">
    <citation type="journal article" date="2008" name="Nucleic Acids Res.">
        <title>The rice annotation project database (RAP-DB): 2008 update.</title>
        <authorList>
            <consortium name="The rice annotation project (RAP)"/>
        </authorList>
    </citation>
    <scope>GENOME REANNOTATION</scope>
    <source>
        <strain evidence="3">cv. Nipponbare</strain>
    </source>
</reference>
<feature type="compositionally biased region" description="Polar residues" evidence="1">
    <location>
        <begin position="70"/>
        <end position="82"/>
    </location>
</feature>
<gene>
    <name evidence="2" type="primary">OJ1118_A10.4</name>
</gene>
<dbReference type="EMBL" id="AP005554">
    <property type="protein sequence ID" value="BAD28697.1"/>
    <property type="molecule type" value="Genomic_DNA"/>
</dbReference>
<feature type="compositionally biased region" description="Low complexity" evidence="1">
    <location>
        <begin position="57"/>
        <end position="68"/>
    </location>
</feature>
<evidence type="ECO:0000313" key="3">
    <source>
        <dbReference type="Proteomes" id="UP000000763"/>
    </source>
</evidence>
<accession>Q6ERM3</accession>
<protein>
    <submittedName>
        <fullName evidence="2">Uncharacterized protein</fullName>
    </submittedName>
</protein>
<name>Q6ERM3_ORYSJ</name>